<feature type="transmembrane region" description="Helical" evidence="9">
    <location>
        <begin position="300"/>
        <end position="317"/>
    </location>
</feature>
<feature type="transmembrane region" description="Helical" evidence="9">
    <location>
        <begin position="351"/>
        <end position="370"/>
    </location>
</feature>
<feature type="compositionally biased region" description="Low complexity" evidence="8">
    <location>
        <begin position="420"/>
        <end position="434"/>
    </location>
</feature>
<evidence type="ECO:0000256" key="6">
    <source>
        <dbReference type="ARBA" id="ARBA00023136"/>
    </source>
</evidence>
<gene>
    <name evidence="10" type="ORF">ACFP3V_05345</name>
</gene>
<dbReference type="Pfam" id="PF09594">
    <property type="entry name" value="GT87"/>
    <property type="match status" value="1"/>
</dbReference>
<evidence type="ECO:0000313" key="10">
    <source>
        <dbReference type="EMBL" id="MFC5906643.1"/>
    </source>
</evidence>
<feature type="transmembrane region" description="Helical" evidence="9">
    <location>
        <begin position="323"/>
        <end position="339"/>
    </location>
</feature>
<proteinExistence type="inferred from homology"/>
<dbReference type="RefSeq" id="WP_380580265.1">
    <property type="nucleotide sequence ID" value="NZ_JBHSQJ010000015.1"/>
</dbReference>
<organism evidence="10 11">
    <name type="scientific">Streptacidiphilus monticola</name>
    <dbReference type="NCBI Taxonomy" id="2161674"/>
    <lineage>
        <taxon>Bacteria</taxon>
        <taxon>Bacillati</taxon>
        <taxon>Actinomycetota</taxon>
        <taxon>Actinomycetes</taxon>
        <taxon>Kitasatosporales</taxon>
        <taxon>Streptomycetaceae</taxon>
        <taxon>Streptacidiphilus</taxon>
    </lineage>
</organism>
<sequence length="434" mass="47370">MTTVKPFAAALRRELREARPRPTRAAFWAALCSLLLYAVWRHLTYMSMVDMLVYRAEGAAVLHGQDLYAIRVSSWSLPATYPPFAAMLFTPTALLAVPVLRILVTAGNVLLLAVLAYQSCRLVRWPSAGLRPAVVLLAAGFGVWLEPVFNTLRYGQINLLLAVLVLADLQRPDGSRGKGVLIGLAAGIKITPAFFAVYLLLSGRPRAALNAALSCAATVAIGALVLPRASWDFWTANLWDTRRVGKEYIVDNQSLRGAIDRLLHTPHAGVSVLVASAVVLVLGLTVAVRLERRAKTLPRAEAWAYVCVAVTCLLVSPISWTHHWVWCVPLLVLLAAEAGHERARQDGRVRWRALAVTVAVACCSFSMWLVPHQGETDLTIPLPLQPFASLYPLLGLCLLLLAAVRLRRRRKPVLTHRQPSRSASAASTSIDASS</sequence>
<evidence type="ECO:0000256" key="5">
    <source>
        <dbReference type="ARBA" id="ARBA00022989"/>
    </source>
</evidence>
<evidence type="ECO:0000256" key="3">
    <source>
        <dbReference type="ARBA" id="ARBA00022679"/>
    </source>
</evidence>
<keyword evidence="2" id="KW-1003">Cell membrane</keyword>
<feature type="transmembrane region" description="Helical" evidence="9">
    <location>
        <begin position="25"/>
        <end position="43"/>
    </location>
</feature>
<comment type="similarity">
    <text evidence="7">Belongs to the glycosyltransferase 87 family.</text>
</comment>
<feature type="transmembrane region" description="Helical" evidence="9">
    <location>
        <begin position="128"/>
        <end position="145"/>
    </location>
</feature>
<accession>A0ABW1FWP2</accession>
<evidence type="ECO:0000256" key="8">
    <source>
        <dbReference type="SAM" id="MobiDB-lite"/>
    </source>
</evidence>
<feature type="transmembrane region" description="Helical" evidence="9">
    <location>
        <begin position="208"/>
        <end position="226"/>
    </location>
</feature>
<evidence type="ECO:0000256" key="7">
    <source>
        <dbReference type="ARBA" id="ARBA00024033"/>
    </source>
</evidence>
<evidence type="ECO:0000313" key="11">
    <source>
        <dbReference type="Proteomes" id="UP001596174"/>
    </source>
</evidence>
<evidence type="ECO:0000256" key="2">
    <source>
        <dbReference type="ARBA" id="ARBA00022475"/>
    </source>
</evidence>
<keyword evidence="4 9" id="KW-0812">Transmembrane</keyword>
<comment type="caution">
    <text evidence="10">The sequence shown here is derived from an EMBL/GenBank/DDBJ whole genome shotgun (WGS) entry which is preliminary data.</text>
</comment>
<name>A0ABW1FWP2_9ACTN</name>
<dbReference type="Proteomes" id="UP001596174">
    <property type="component" value="Unassembled WGS sequence"/>
</dbReference>
<reference evidence="11" key="1">
    <citation type="journal article" date="2019" name="Int. J. Syst. Evol. Microbiol.">
        <title>The Global Catalogue of Microorganisms (GCM) 10K type strain sequencing project: providing services to taxonomists for standard genome sequencing and annotation.</title>
        <authorList>
            <consortium name="The Broad Institute Genomics Platform"/>
            <consortium name="The Broad Institute Genome Sequencing Center for Infectious Disease"/>
            <person name="Wu L."/>
            <person name="Ma J."/>
        </authorList>
    </citation>
    <scope>NUCLEOTIDE SEQUENCE [LARGE SCALE GENOMIC DNA]</scope>
    <source>
        <strain evidence="11">JCM 4816</strain>
    </source>
</reference>
<feature type="transmembrane region" description="Helical" evidence="9">
    <location>
        <begin position="390"/>
        <end position="407"/>
    </location>
</feature>
<feature type="transmembrane region" description="Helical" evidence="9">
    <location>
        <begin position="268"/>
        <end position="288"/>
    </location>
</feature>
<feature type="region of interest" description="Disordered" evidence="8">
    <location>
        <begin position="415"/>
        <end position="434"/>
    </location>
</feature>
<keyword evidence="3" id="KW-0808">Transferase</keyword>
<dbReference type="EMBL" id="JBHSQJ010000015">
    <property type="protein sequence ID" value="MFC5906643.1"/>
    <property type="molecule type" value="Genomic_DNA"/>
</dbReference>
<keyword evidence="11" id="KW-1185">Reference proteome</keyword>
<evidence type="ECO:0000256" key="9">
    <source>
        <dbReference type="SAM" id="Phobius"/>
    </source>
</evidence>
<feature type="transmembrane region" description="Helical" evidence="9">
    <location>
        <begin position="93"/>
        <end position="116"/>
    </location>
</feature>
<evidence type="ECO:0000256" key="4">
    <source>
        <dbReference type="ARBA" id="ARBA00022692"/>
    </source>
</evidence>
<feature type="transmembrane region" description="Helical" evidence="9">
    <location>
        <begin position="180"/>
        <end position="201"/>
    </location>
</feature>
<dbReference type="InterPro" id="IPR018584">
    <property type="entry name" value="GT87"/>
</dbReference>
<keyword evidence="6 9" id="KW-0472">Membrane</keyword>
<evidence type="ECO:0000256" key="1">
    <source>
        <dbReference type="ARBA" id="ARBA00004651"/>
    </source>
</evidence>
<keyword evidence="5 9" id="KW-1133">Transmembrane helix</keyword>
<comment type="subcellular location">
    <subcellularLocation>
        <location evidence="1">Cell membrane</location>
        <topology evidence="1">Multi-pass membrane protein</topology>
    </subcellularLocation>
</comment>
<protein>
    <submittedName>
        <fullName evidence="10">Glycosyltransferase 87 family protein</fullName>
    </submittedName>
</protein>